<comment type="subcellular location">
    <subcellularLocation>
        <location evidence="1">Nucleus</location>
    </subcellularLocation>
</comment>
<keyword evidence="8" id="KW-1185">Reference proteome</keyword>
<dbReference type="Gramene" id="Psat5g163600.1">
    <property type="protein sequence ID" value="Psat5g163600.1.cds"/>
    <property type="gene ID" value="Psat5g163600"/>
</dbReference>
<name>A0A9D5AIQ7_PEA</name>
<evidence type="ECO:0000256" key="1">
    <source>
        <dbReference type="ARBA" id="ARBA00004123"/>
    </source>
</evidence>
<dbReference type="GO" id="GO:0005634">
    <property type="term" value="C:nucleus"/>
    <property type="evidence" value="ECO:0007669"/>
    <property type="project" value="UniProtKB-SubCell"/>
</dbReference>
<dbReference type="EMBL" id="JAMSHJ010000005">
    <property type="protein sequence ID" value="KAI5408894.1"/>
    <property type="molecule type" value="Genomic_DNA"/>
</dbReference>
<gene>
    <name evidence="7" type="ORF">KIW84_054648</name>
</gene>
<evidence type="ECO:0000313" key="7">
    <source>
        <dbReference type="EMBL" id="KAI5408894.1"/>
    </source>
</evidence>
<dbReference type="Proteomes" id="UP001058974">
    <property type="component" value="Chromosome 5"/>
</dbReference>
<dbReference type="AlphaFoldDB" id="A0A9D5AIQ7"/>
<keyword evidence="3" id="KW-0238">DNA-binding</keyword>
<dbReference type="InterPro" id="IPR015300">
    <property type="entry name" value="DNA-bd_pseudobarrel_sf"/>
</dbReference>
<dbReference type="PROSITE" id="PS50863">
    <property type="entry name" value="B3"/>
    <property type="match status" value="2"/>
</dbReference>
<dbReference type="SMART" id="SM01019">
    <property type="entry name" value="B3"/>
    <property type="match status" value="2"/>
</dbReference>
<comment type="caution">
    <text evidence="7">The sequence shown here is derived from an EMBL/GenBank/DDBJ whole genome shotgun (WGS) entry which is preliminary data.</text>
</comment>
<protein>
    <recommendedName>
        <fullName evidence="6">TF-B3 domain-containing protein</fullName>
    </recommendedName>
</protein>
<evidence type="ECO:0000256" key="4">
    <source>
        <dbReference type="ARBA" id="ARBA00023163"/>
    </source>
</evidence>
<reference evidence="7 8" key="1">
    <citation type="journal article" date="2022" name="Nat. Genet.">
        <title>Improved pea reference genome and pan-genome highlight genomic features and evolutionary characteristics.</title>
        <authorList>
            <person name="Yang T."/>
            <person name="Liu R."/>
            <person name="Luo Y."/>
            <person name="Hu S."/>
            <person name="Wang D."/>
            <person name="Wang C."/>
            <person name="Pandey M.K."/>
            <person name="Ge S."/>
            <person name="Xu Q."/>
            <person name="Li N."/>
            <person name="Li G."/>
            <person name="Huang Y."/>
            <person name="Saxena R.K."/>
            <person name="Ji Y."/>
            <person name="Li M."/>
            <person name="Yan X."/>
            <person name="He Y."/>
            <person name="Liu Y."/>
            <person name="Wang X."/>
            <person name="Xiang C."/>
            <person name="Varshney R.K."/>
            <person name="Ding H."/>
            <person name="Gao S."/>
            <person name="Zong X."/>
        </authorList>
    </citation>
    <scope>NUCLEOTIDE SEQUENCE [LARGE SCALE GENOMIC DNA]</scope>
    <source>
        <strain evidence="7 8">cv. Zhongwan 6</strain>
    </source>
</reference>
<dbReference type="Gene3D" id="2.40.330.10">
    <property type="entry name" value="DNA-binding pseudobarrel domain"/>
    <property type="match status" value="2"/>
</dbReference>
<dbReference type="Gramene" id="PSAT_LOCUS21569_t1">
    <property type="protein sequence ID" value="CAL5202417.1"/>
    <property type="gene ID" value="PSAT_LOCUS21569"/>
</dbReference>
<dbReference type="Pfam" id="PF02362">
    <property type="entry name" value="B3"/>
    <property type="match status" value="2"/>
</dbReference>
<keyword evidence="2" id="KW-0805">Transcription regulation</keyword>
<accession>A0A9D5AIQ7</accession>
<dbReference type="GO" id="GO:0003677">
    <property type="term" value="F:DNA binding"/>
    <property type="evidence" value="ECO:0007669"/>
    <property type="project" value="UniProtKB-KW"/>
</dbReference>
<evidence type="ECO:0000256" key="5">
    <source>
        <dbReference type="ARBA" id="ARBA00023242"/>
    </source>
</evidence>
<sequence length="285" mass="32706">MARENSTLPICFFKIILQTNLQTIKIPNKFTRSHGARLPNPVMINPPDGTKWKVFWKNINGEIWFQKGWKTFTQNYSLQNGCFVVFKYKEGTSELDVLIIGQNGVEIDYDSSCDTSDDGNENLEHSDDESVEILNEWHYPKKAKQLSTLASTRPHKKVKGEIEKNSQRTTSLNKPKETRAREVAYEFISSNPFFTILINPANLAANRLSIPNLKGIIENKEANVNLQIGKRSWNLKLLCCYNKKSERRLSAGWFLFVRESGLQAGDVCVFELINKKDLVFEVHVF</sequence>
<evidence type="ECO:0000313" key="8">
    <source>
        <dbReference type="Proteomes" id="UP001058974"/>
    </source>
</evidence>
<keyword evidence="4" id="KW-0804">Transcription</keyword>
<dbReference type="SUPFAM" id="SSF101936">
    <property type="entry name" value="DNA-binding pseudobarrel domain"/>
    <property type="match status" value="2"/>
</dbReference>
<dbReference type="InterPro" id="IPR003340">
    <property type="entry name" value="B3_DNA-bd"/>
</dbReference>
<evidence type="ECO:0000259" key="6">
    <source>
        <dbReference type="PROSITE" id="PS50863"/>
    </source>
</evidence>
<keyword evidence="5" id="KW-0539">Nucleus</keyword>
<dbReference type="Gramene" id="Psat05G0464800-T1">
    <property type="protein sequence ID" value="KAI5408894.1"/>
    <property type="gene ID" value="KIW84_054648"/>
</dbReference>
<dbReference type="CDD" id="cd10017">
    <property type="entry name" value="B3_DNA"/>
    <property type="match status" value="2"/>
</dbReference>
<dbReference type="PANTHER" id="PTHR31920">
    <property type="entry name" value="B3 DOMAIN-CONTAINING"/>
    <property type="match status" value="1"/>
</dbReference>
<organism evidence="7 8">
    <name type="scientific">Pisum sativum</name>
    <name type="common">Garden pea</name>
    <name type="synonym">Lathyrus oleraceus</name>
    <dbReference type="NCBI Taxonomy" id="3888"/>
    <lineage>
        <taxon>Eukaryota</taxon>
        <taxon>Viridiplantae</taxon>
        <taxon>Streptophyta</taxon>
        <taxon>Embryophyta</taxon>
        <taxon>Tracheophyta</taxon>
        <taxon>Spermatophyta</taxon>
        <taxon>Magnoliopsida</taxon>
        <taxon>eudicotyledons</taxon>
        <taxon>Gunneridae</taxon>
        <taxon>Pentapetalae</taxon>
        <taxon>rosids</taxon>
        <taxon>fabids</taxon>
        <taxon>Fabales</taxon>
        <taxon>Fabaceae</taxon>
        <taxon>Papilionoideae</taxon>
        <taxon>50 kb inversion clade</taxon>
        <taxon>NPAAA clade</taxon>
        <taxon>Hologalegina</taxon>
        <taxon>IRL clade</taxon>
        <taxon>Fabeae</taxon>
        <taxon>Lathyrus</taxon>
    </lineage>
</organism>
<dbReference type="PANTHER" id="PTHR31920:SF117">
    <property type="entry name" value="TRANSCRIPTIONAL FACTOR FAMILY PROTEIN, PUTATIVE-RELATED"/>
    <property type="match status" value="1"/>
</dbReference>
<dbReference type="OrthoDB" id="1688597at2759"/>
<dbReference type="InterPro" id="IPR050655">
    <property type="entry name" value="Plant_B3_domain"/>
</dbReference>
<evidence type="ECO:0000256" key="2">
    <source>
        <dbReference type="ARBA" id="ARBA00023015"/>
    </source>
</evidence>
<feature type="domain" description="TF-B3" evidence="6">
    <location>
        <begin position="9"/>
        <end position="103"/>
    </location>
</feature>
<feature type="domain" description="TF-B3" evidence="6">
    <location>
        <begin position="193"/>
        <end position="285"/>
    </location>
</feature>
<proteinExistence type="predicted"/>
<evidence type="ECO:0000256" key="3">
    <source>
        <dbReference type="ARBA" id="ARBA00023125"/>
    </source>
</evidence>